<dbReference type="PANTHER" id="PTHR42659:SF9">
    <property type="entry name" value="XANTHINE DEHYDROGENASE FAD-BINDING SUBUNIT XDHB-RELATED"/>
    <property type="match status" value="1"/>
</dbReference>
<organism evidence="2">
    <name type="scientific">bioreactor metagenome</name>
    <dbReference type="NCBI Taxonomy" id="1076179"/>
    <lineage>
        <taxon>unclassified sequences</taxon>
        <taxon>metagenomes</taxon>
        <taxon>ecological metagenomes</taxon>
    </lineage>
</organism>
<comment type="caution">
    <text evidence="2">The sequence shown here is derived from an EMBL/GenBank/DDBJ whole genome shotgun (WGS) entry which is preliminary data.</text>
</comment>
<dbReference type="InterPro" id="IPR005107">
    <property type="entry name" value="CO_DH_flav_C"/>
</dbReference>
<dbReference type="InterPro" id="IPR002346">
    <property type="entry name" value="Mopterin_DH_FAD-bd"/>
</dbReference>
<sequence>MRCLTPGTLEELADALSRLTEKSEIIAGGTDYVIRARRDGLEPDVLLYLGGIPALHELCLGERELRVGAMVTMRELAEGLEAVPEFRAIADAACDVGSPQIRNKATMVGNLCNASPAGDMLPVSWLYNAKMELLSGDGSTCLIPVSEFILGPQKNALEPGQAVLSVVMDRRPVEGCISAFKKIGSRERVSISREGIAACVRLEKGGAIAQARLTLGAVAATPLRIPEAEAMMEGRRLEDDELLADVTRVVARTIHENCRPANRQYKTEAARGLTADLFMQLKERI</sequence>
<evidence type="ECO:0000259" key="1">
    <source>
        <dbReference type="PROSITE" id="PS51387"/>
    </source>
</evidence>
<dbReference type="InterPro" id="IPR016169">
    <property type="entry name" value="FAD-bd_PCMH_sub2"/>
</dbReference>
<dbReference type="InterPro" id="IPR051312">
    <property type="entry name" value="Diverse_Substr_Oxidored"/>
</dbReference>
<feature type="domain" description="FAD-binding PCMH-type" evidence="1">
    <location>
        <begin position="1"/>
        <end position="173"/>
    </location>
</feature>
<dbReference type="AlphaFoldDB" id="A0A645D669"/>
<accession>A0A645D669</accession>
<name>A0A645D669_9ZZZZ</name>
<dbReference type="PANTHER" id="PTHR42659">
    <property type="entry name" value="XANTHINE DEHYDROGENASE SUBUNIT C-RELATED"/>
    <property type="match status" value="1"/>
</dbReference>
<dbReference type="SUPFAM" id="SSF55447">
    <property type="entry name" value="CO dehydrogenase flavoprotein C-terminal domain-like"/>
    <property type="match status" value="1"/>
</dbReference>
<keyword evidence="2" id="KW-0560">Oxidoreductase</keyword>
<dbReference type="Pfam" id="PF03450">
    <property type="entry name" value="CO_deh_flav_C"/>
    <property type="match status" value="1"/>
</dbReference>
<dbReference type="EMBL" id="VSSQ01032767">
    <property type="protein sequence ID" value="MPM84142.1"/>
    <property type="molecule type" value="Genomic_DNA"/>
</dbReference>
<proteinExistence type="predicted"/>
<evidence type="ECO:0000313" key="2">
    <source>
        <dbReference type="EMBL" id="MPM84142.1"/>
    </source>
</evidence>
<dbReference type="Gene3D" id="3.30.390.50">
    <property type="entry name" value="CO dehydrogenase flavoprotein, C-terminal domain"/>
    <property type="match status" value="1"/>
</dbReference>
<dbReference type="Gene3D" id="3.30.465.10">
    <property type="match status" value="1"/>
</dbReference>
<gene>
    <name evidence="2" type="primary">ndhF_10</name>
    <name evidence="2" type="ORF">SDC9_131213</name>
</gene>
<dbReference type="Pfam" id="PF00941">
    <property type="entry name" value="FAD_binding_5"/>
    <property type="match status" value="1"/>
</dbReference>
<dbReference type="InterPro" id="IPR036318">
    <property type="entry name" value="FAD-bd_PCMH-like_sf"/>
</dbReference>
<dbReference type="SMART" id="SM01092">
    <property type="entry name" value="CO_deh_flav_C"/>
    <property type="match status" value="1"/>
</dbReference>
<reference evidence="2" key="1">
    <citation type="submission" date="2019-08" db="EMBL/GenBank/DDBJ databases">
        <authorList>
            <person name="Kucharzyk K."/>
            <person name="Murdoch R.W."/>
            <person name="Higgins S."/>
            <person name="Loffler F."/>
        </authorList>
    </citation>
    <scope>NUCLEOTIDE SEQUENCE</scope>
</reference>
<dbReference type="EC" id="1.17.1.5" evidence="2"/>
<dbReference type="PROSITE" id="PS51387">
    <property type="entry name" value="FAD_PCMH"/>
    <property type="match status" value="1"/>
</dbReference>
<protein>
    <submittedName>
        <fullName evidence="2">Nicotinate dehydrogenase FAD-subunit</fullName>
        <ecNumber evidence="2">1.17.1.5</ecNumber>
    </submittedName>
</protein>
<dbReference type="Gene3D" id="3.30.43.10">
    <property type="entry name" value="Uridine Diphospho-n-acetylenolpyruvylglucosamine Reductase, domain 2"/>
    <property type="match status" value="1"/>
</dbReference>
<dbReference type="InterPro" id="IPR016167">
    <property type="entry name" value="FAD-bd_PCMH_sub1"/>
</dbReference>
<dbReference type="InterPro" id="IPR036683">
    <property type="entry name" value="CO_DH_flav_C_dom_sf"/>
</dbReference>
<dbReference type="GO" id="GO:0050138">
    <property type="term" value="F:nicotinate dehydrogenase activity"/>
    <property type="evidence" value="ECO:0007669"/>
    <property type="project" value="UniProtKB-EC"/>
</dbReference>
<dbReference type="GO" id="GO:0071949">
    <property type="term" value="F:FAD binding"/>
    <property type="evidence" value="ECO:0007669"/>
    <property type="project" value="InterPro"/>
</dbReference>
<dbReference type="InterPro" id="IPR016166">
    <property type="entry name" value="FAD-bd_PCMH"/>
</dbReference>
<dbReference type="SUPFAM" id="SSF56176">
    <property type="entry name" value="FAD-binding/transporter-associated domain-like"/>
    <property type="match status" value="1"/>
</dbReference>